<dbReference type="InterPro" id="IPR036105">
    <property type="entry name" value="DiNase_FeMo-co_biosyn_sf"/>
</dbReference>
<dbReference type="EMBL" id="JACQWF010000153">
    <property type="protein sequence ID" value="MBI4595418.1"/>
    <property type="molecule type" value="Genomic_DNA"/>
</dbReference>
<dbReference type="AlphaFoldDB" id="A0A933GL89"/>
<protein>
    <submittedName>
        <fullName evidence="2">NifB/NifX family molybdenum-iron cluster-binding protein</fullName>
    </submittedName>
</protein>
<dbReference type="PANTHER" id="PTHR33937:SF2">
    <property type="entry name" value="DINITROGENASE IRON-MOLYBDENUM COFACTOR BIOSYNTHESIS DOMAIN-CONTAINING PROTEIN"/>
    <property type="match status" value="1"/>
</dbReference>
<evidence type="ECO:0000313" key="2">
    <source>
        <dbReference type="EMBL" id="MBI4595418.1"/>
    </source>
</evidence>
<dbReference type="InterPro" id="IPR051840">
    <property type="entry name" value="NifX/NifY_domain"/>
</dbReference>
<dbReference type="PANTHER" id="PTHR33937">
    <property type="entry name" value="IRON-MOLYBDENUM PROTEIN-RELATED-RELATED"/>
    <property type="match status" value="1"/>
</dbReference>
<evidence type="ECO:0000259" key="1">
    <source>
        <dbReference type="Pfam" id="PF02579"/>
    </source>
</evidence>
<feature type="domain" description="Dinitrogenase iron-molybdenum cofactor biosynthesis" evidence="1">
    <location>
        <begin position="18"/>
        <end position="106"/>
    </location>
</feature>
<dbReference type="Gene3D" id="3.30.420.130">
    <property type="entry name" value="Dinitrogenase iron-molybdenum cofactor biosynthesis domain"/>
    <property type="match status" value="1"/>
</dbReference>
<dbReference type="Proteomes" id="UP000772181">
    <property type="component" value="Unassembled WGS sequence"/>
</dbReference>
<comment type="caution">
    <text evidence="2">The sequence shown here is derived from an EMBL/GenBank/DDBJ whole genome shotgun (WGS) entry which is preliminary data.</text>
</comment>
<proteinExistence type="predicted"/>
<gene>
    <name evidence="2" type="ORF">HY730_03460</name>
</gene>
<accession>A0A933GL89</accession>
<reference evidence="2" key="1">
    <citation type="submission" date="2020-07" db="EMBL/GenBank/DDBJ databases">
        <title>Huge and variable diversity of episymbiotic CPR bacteria and DPANN archaea in groundwater ecosystems.</title>
        <authorList>
            <person name="He C.Y."/>
            <person name="Keren R."/>
            <person name="Whittaker M."/>
            <person name="Farag I.F."/>
            <person name="Doudna J."/>
            <person name="Cate J.H.D."/>
            <person name="Banfield J.F."/>
        </authorList>
    </citation>
    <scope>NUCLEOTIDE SEQUENCE</scope>
    <source>
        <strain evidence="2">NC_groundwater_1482_Ag_S-0.65um_47_24</strain>
    </source>
</reference>
<dbReference type="SUPFAM" id="SSF53146">
    <property type="entry name" value="Nitrogenase accessory factor-like"/>
    <property type="match status" value="1"/>
</dbReference>
<name>A0A933GL89_UNCTE</name>
<evidence type="ECO:0000313" key="3">
    <source>
        <dbReference type="Proteomes" id="UP000772181"/>
    </source>
</evidence>
<dbReference type="InterPro" id="IPR003731">
    <property type="entry name" value="Di-Nase_FeMo-co_biosynth"/>
</dbReference>
<organism evidence="2 3">
    <name type="scientific">Tectimicrobiota bacterium</name>
    <dbReference type="NCBI Taxonomy" id="2528274"/>
    <lineage>
        <taxon>Bacteria</taxon>
        <taxon>Pseudomonadati</taxon>
        <taxon>Nitrospinota/Tectimicrobiota group</taxon>
        <taxon>Candidatus Tectimicrobiota</taxon>
    </lineage>
</organism>
<sequence>MKRIALACGDGFGIAGVLSPYFANSPYFTFVNIKEDQIVGFEVLENPYRLRNQNGSIPRFIASRKADVMIAREMDPKALNGFKQLGIDVLMGVEGKVLDIIEAYLKEDILVKTRVPAAMD</sequence>
<dbReference type="Pfam" id="PF02579">
    <property type="entry name" value="Nitro_FeMo-Co"/>
    <property type="match status" value="1"/>
</dbReference>